<feature type="region of interest" description="Disordered" evidence="1">
    <location>
        <begin position="311"/>
        <end position="332"/>
    </location>
</feature>
<dbReference type="EMBL" id="JXXN02003187">
    <property type="protein sequence ID" value="THD21870.1"/>
    <property type="molecule type" value="Genomic_DNA"/>
</dbReference>
<feature type="compositionally biased region" description="Low complexity" evidence="1">
    <location>
        <begin position="257"/>
        <end position="268"/>
    </location>
</feature>
<evidence type="ECO:0000313" key="3">
    <source>
        <dbReference type="Proteomes" id="UP000230066"/>
    </source>
</evidence>
<proteinExistence type="predicted"/>
<gene>
    <name evidence="2" type="ORF">D915_007454</name>
</gene>
<name>A0A4E0RYT6_FASHE</name>
<reference evidence="2" key="1">
    <citation type="submission" date="2019-03" db="EMBL/GenBank/DDBJ databases">
        <title>Improved annotation for the trematode Fasciola hepatica.</title>
        <authorList>
            <person name="Choi Y.-J."/>
            <person name="Martin J."/>
            <person name="Mitreva M."/>
        </authorList>
    </citation>
    <scope>NUCLEOTIDE SEQUENCE [LARGE SCALE GENOMIC DNA]</scope>
</reference>
<evidence type="ECO:0000256" key="1">
    <source>
        <dbReference type="SAM" id="MobiDB-lite"/>
    </source>
</evidence>
<organism evidence="2 3">
    <name type="scientific">Fasciola hepatica</name>
    <name type="common">Liver fluke</name>
    <dbReference type="NCBI Taxonomy" id="6192"/>
    <lineage>
        <taxon>Eukaryota</taxon>
        <taxon>Metazoa</taxon>
        <taxon>Spiralia</taxon>
        <taxon>Lophotrochozoa</taxon>
        <taxon>Platyhelminthes</taxon>
        <taxon>Trematoda</taxon>
        <taxon>Digenea</taxon>
        <taxon>Plagiorchiida</taxon>
        <taxon>Echinostomata</taxon>
        <taxon>Echinostomatoidea</taxon>
        <taxon>Fasciolidae</taxon>
        <taxon>Fasciola</taxon>
    </lineage>
</organism>
<dbReference type="AlphaFoldDB" id="A0A4E0RYT6"/>
<accession>A0A4E0RYT6</accession>
<evidence type="ECO:0000313" key="2">
    <source>
        <dbReference type="EMBL" id="THD21870.1"/>
    </source>
</evidence>
<feature type="region of interest" description="Disordered" evidence="1">
    <location>
        <begin position="242"/>
        <end position="272"/>
    </location>
</feature>
<dbReference type="Proteomes" id="UP000230066">
    <property type="component" value="Unassembled WGS sequence"/>
</dbReference>
<comment type="caution">
    <text evidence="2">The sequence shown here is derived from an EMBL/GenBank/DDBJ whole genome shotgun (WGS) entry which is preliminary data.</text>
</comment>
<feature type="region of interest" description="Disordered" evidence="1">
    <location>
        <begin position="122"/>
        <end position="143"/>
    </location>
</feature>
<protein>
    <submittedName>
        <fullName evidence="2">Uncharacterized protein</fullName>
    </submittedName>
</protein>
<keyword evidence="3" id="KW-1185">Reference proteome</keyword>
<sequence length="373" mass="42813">MYCSCPDRGSLVFFCIAIGYFVHRQSTNRNQTHHSLNTNMTTSQLTTHSFKIPRGHTWTVMATACSAPVRRLFAEQRSESCRRRESSERISEVEQICRKSVQRLRELFSFDLDCMAPVSVTSNKENSRNTYPTTACSTPTTPHPETENAHGYWLWQQMDLKHTYVPEFYHPKRYHSDSHLVASKTQNRLRIPQTPRKQRGSTQKLFDEKDHILSDKTERKNPLSNSGMPTLFQIWGPRIRRSSYSDPEQSDIKGTRCRASARSGSSGRNPDKEIALFSSSLEVPMNSPVKQTTLNGKEKLEKEFVKSSSKTIDEHVRRSRSLTPITSGRNRNRPRVSISVSKKYHQTTLTDCFSCDRAIKSYRSSAVIPLRTD</sequence>
<feature type="compositionally biased region" description="Low complexity" evidence="1">
    <location>
        <begin position="130"/>
        <end position="140"/>
    </location>
</feature>